<feature type="region of interest" description="Disordered" evidence="1">
    <location>
        <begin position="273"/>
        <end position="294"/>
    </location>
</feature>
<reference evidence="2" key="1">
    <citation type="submission" date="2021-02" db="EMBL/GenBank/DDBJ databases">
        <authorList>
            <person name="Nowell W R."/>
        </authorList>
    </citation>
    <scope>NUCLEOTIDE SEQUENCE</scope>
</reference>
<gene>
    <name evidence="2" type="ORF">XAT740_LOCUS8683</name>
</gene>
<feature type="compositionally biased region" description="Polar residues" evidence="1">
    <location>
        <begin position="194"/>
        <end position="203"/>
    </location>
</feature>
<feature type="region of interest" description="Disordered" evidence="1">
    <location>
        <begin position="177"/>
        <end position="215"/>
    </location>
</feature>
<feature type="compositionally biased region" description="Low complexity" evidence="1">
    <location>
        <begin position="337"/>
        <end position="350"/>
    </location>
</feature>
<evidence type="ECO:0000313" key="2">
    <source>
        <dbReference type="EMBL" id="CAF0914033.1"/>
    </source>
</evidence>
<dbReference type="Proteomes" id="UP000663828">
    <property type="component" value="Unassembled WGS sequence"/>
</dbReference>
<organism evidence="2 3">
    <name type="scientific">Adineta ricciae</name>
    <name type="common">Rotifer</name>
    <dbReference type="NCBI Taxonomy" id="249248"/>
    <lineage>
        <taxon>Eukaryota</taxon>
        <taxon>Metazoa</taxon>
        <taxon>Spiralia</taxon>
        <taxon>Gnathifera</taxon>
        <taxon>Rotifera</taxon>
        <taxon>Eurotatoria</taxon>
        <taxon>Bdelloidea</taxon>
        <taxon>Adinetida</taxon>
        <taxon>Adinetidae</taxon>
        <taxon>Adineta</taxon>
    </lineage>
</organism>
<proteinExistence type="predicted"/>
<protein>
    <submittedName>
        <fullName evidence="2">Uncharacterized protein</fullName>
    </submittedName>
</protein>
<comment type="caution">
    <text evidence="2">The sequence shown here is derived from an EMBL/GenBank/DDBJ whole genome shotgun (WGS) entry which is preliminary data.</text>
</comment>
<dbReference type="EMBL" id="CAJNOR010000436">
    <property type="protein sequence ID" value="CAF0914033.1"/>
    <property type="molecule type" value="Genomic_DNA"/>
</dbReference>
<accession>A0A814AFC2</accession>
<dbReference type="AlphaFoldDB" id="A0A814AFC2"/>
<feature type="region of interest" description="Disordered" evidence="1">
    <location>
        <begin position="322"/>
        <end position="370"/>
    </location>
</feature>
<sequence>MPFVWDLKNNFILIHSVIHHQQQSGVKIIDWACVVNDIQLEILSTPVQLECQYEYLSKAFDSKQDAMALYLRMKTVYLQSLCEKIEESVQNTLQTAYELIRHARSKRISAQDIEQLIKDWNSNFASDEEQPNKQRLLKILNRIAHYIKAVPNDAQHFKQIQYSNVNQSTRVEKLIQDENPGSLSDSNDEPTVIEKQSSSTTTSNREKPLLTRRRTQSLTISVENKGDQVNVGVEWFVPKYKRQQRSSSIHTEHTLISSAAGASSSVENQQLLTTTDNDQSSNSTSPSHIQSPLSCLSHADDQITEEEHRQTDLNLIDDQQLDDVSSTDSESIQIQWSSSAKSKLSPSPMSHHQVDDDHQQSNSSKRQRLA</sequence>
<keyword evidence="3" id="KW-1185">Reference proteome</keyword>
<feature type="compositionally biased region" description="Polar residues" evidence="1">
    <location>
        <begin position="324"/>
        <end position="336"/>
    </location>
</feature>
<evidence type="ECO:0000256" key="1">
    <source>
        <dbReference type="SAM" id="MobiDB-lite"/>
    </source>
</evidence>
<feature type="compositionally biased region" description="Low complexity" evidence="1">
    <location>
        <begin position="273"/>
        <end position="285"/>
    </location>
</feature>
<evidence type="ECO:0000313" key="3">
    <source>
        <dbReference type="Proteomes" id="UP000663828"/>
    </source>
</evidence>
<name>A0A814AFC2_ADIRI</name>